<evidence type="ECO:0000313" key="2">
    <source>
        <dbReference type="EMBL" id="QJH97130.1"/>
    </source>
</evidence>
<name>A0A6H1ZIJ5_9ZZZZ</name>
<organism evidence="1">
    <name type="scientific">viral metagenome</name>
    <dbReference type="NCBI Taxonomy" id="1070528"/>
    <lineage>
        <taxon>unclassified sequences</taxon>
        <taxon>metagenomes</taxon>
        <taxon>organismal metagenomes</taxon>
    </lineage>
</organism>
<evidence type="ECO:0000313" key="1">
    <source>
        <dbReference type="EMBL" id="QJA47743.1"/>
    </source>
</evidence>
<accession>A0A6H1ZIJ5</accession>
<proteinExistence type="predicted"/>
<protein>
    <submittedName>
        <fullName evidence="1">Uncharacterized protein</fullName>
    </submittedName>
</protein>
<dbReference type="AlphaFoldDB" id="A0A6H1ZIJ5"/>
<sequence length="73" mass="8664">MIIGECPYCGHHMWNRCADQTPVFEKINCEECGNIVWLLHSRIFPEAYTDEDFNNEYDVDEESMVITPKKEFM</sequence>
<dbReference type="EMBL" id="MT144674">
    <property type="protein sequence ID" value="QJH97130.1"/>
    <property type="molecule type" value="Genomic_DNA"/>
</dbReference>
<gene>
    <name evidence="1" type="ORF">TM448A00733_0004</name>
    <name evidence="2" type="ORF">TM448B00934_0017</name>
</gene>
<reference evidence="1" key="1">
    <citation type="submission" date="2020-03" db="EMBL/GenBank/DDBJ databases">
        <title>The deep terrestrial virosphere.</title>
        <authorList>
            <person name="Holmfeldt K."/>
            <person name="Nilsson E."/>
            <person name="Simone D."/>
            <person name="Lopez-Fernandez M."/>
            <person name="Wu X."/>
            <person name="de Brujin I."/>
            <person name="Lundin D."/>
            <person name="Andersson A."/>
            <person name="Bertilsson S."/>
            <person name="Dopson M."/>
        </authorList>
    </citation>
    <scope>NUCLEOTIDE SEQUENCE</scope>
    <source>
        <strain evidence="1">TM448A00733</strain>
        <strain evidence="2">TM448B00934</strain>
    </source>
</reference>
<dbReference type="EMBL" id="MT144055">
    <property type="protein sequence ID" value="QJA47743.1"/>
    <property type="molecule type" value="Genomic_DNA"/>
</dbReference>